<feature type="signal peptide" evidence="2">
    <location>
        <begin position="1"/>
        <end position="20"/>
    </location>
</feature>
<comment type="caution">
    <text evidence="4">The sequence shown here is derived from an EMBL/GenBank/DDBJ whole genome shotgun (WGS) entry which is preliminary data.</text>
</comment>
<dbReference type="Proteomes" id="UP000095713">
    <property type="component" value="Unassembled WGS sequence"/>
</dbReference>
<feature type="domain" description="Secretion system C-terminal sorting" evidence="3">
    <location>
        <begin position="360"/>
        <end position="420"/>
    </location>
</feature>
<proteinExistence type="predicted"/>
<organism evidence="4 5">
    <name type="scientific">Flavivirga aquatica</name>
    <dbReference type="NCBI Taxonomy" id="1849968"/>
    <lineage>
        <taxon>Bacteria</taxon>
        <taxon>Pseudomonadati</taxon>
        <taxon>Bacteroidota</taxon>
        <taxon>Flavobacteriia</taxon>
        <taxon>Flavobacteriales</taxon>
        <taxon>Flavobacteriaceae</taxon>
        <taxon>Flavivirga</taxon>
    </lineage>
</organism>
<protein>
    <recommendedName>
        <fullName evidence="3">Secretion system C-terminal sorting domain-containing protein</fullName>
    </recommendedName>
</protein>
<dbReference type="AlphaFoldDB" id="A0A1E5T8E0"/>
<reference evidence="4 5" key="1">
    <citation type="submission" date="2016-05" db="EMBL/GenBank/DDBJ databases">
        <title>Draft Genome Sequence of Algibacter sp. Strain SK-16 Isolated from the Surface Water of Aburatsubo Inlet.</title>
        <authorList>
            <person name="Wong S.-K."/>
            <person name="Yoshizawa S."/>
            <person name="Nakajima Y."/>
            <person name="Ogura Y."/>
            <person name="Tetsuya H."/>
            <person name="Hamasaki K."/>
        </authorList>
    </citation>
    <scope>NUCLEOTIDE SEQUENCE [LARGE SCALE GENOMIC DNA]</scope>
    <source>
        <strain evidence="4 5">SK-16</strain>
    </source>
</reference>
<keyword evidence="5" id="KW-1185">Reference proteome</keyword>
<feature type="chain" id="PRO_5009186227" description="Secretion system C-terminal sorting domain-containing protein" evidence="2">
    <location>
        <begin position="21"/>
        <end position="424"/>
    </location>
</feature>
<name>A0A1E5T8E0_9FLAO</name>
<dbReference type="Pfam" id="PF18962">
    <property type="entry name" value="Por_Secre_tail"/>
    <property type="match status" value="1"/>
</dbReference>
<dbReference type="InterPro" id="IPR026444">
    <property type="entry name" value="Secre_tail"/>
</dbReference>
<dbReference type="EMBL" id="MDJD01000046">
    <property type="protein sequence ID" value="OEK07655.1"/>
    <property type="molecule type" value="Genomic_DNA"/>
</dbReference>
<gene>
    <name evidence="4" type="ORF">A8C32_16885</name>
</gene>
<dbReference type="RefSeq" id="WP_069830600.1">
    <property type="nucleotide sequence ID" value="NZ_MDJD01000046.1"/>
</dbReference>
<sequence>MKKITFLILTICLTVNFGQAQCDSQTVAHYNTGDFPFTSTTGVEVTMGGTNSGTLGPYSAFGCSPATIEANTIRLDPGDELILNFSEAISKITLAVGVMNTYENGTITTNNGDPILSSNCSGDLAITGNAFEQVGALASPVITVTIPNGATSITISSLASTQGGGNGVFTVDVLDCIEVYIPPCDSETVAHYNIGDFPFTSTTGVEVTMGGTNSGTLGPYSAFGCSPATIEANTIRLDPGDELILNFSETITKITLAVGVMNTYENGTITTNNGDPILSSNCNGDLAITGNAFEQVGALASPVITVSIPGGATSITISSLASTQGGGNGVFTVDVLDCIEPGGTLSVEEQSNFKNVFLSPNPSNNFIKLSGLVKSENYKVYDYLGKELLRGSIENKEKIDVQNLKNGLYFMKFQNGNIIKFIKK</sequence>
<dbReference type="NCBIfam" id="TIGR04183">
    <property type="entry name" value="Por_Secre_tail"/>
    <property type="match status" value="1"/>
</dbReference>
<evidence type="ECO:0000256" key="2">
    <source>
        <dbReference type="SAM" id="SignalP"/>
    </source>
</evidence>
<keyword evidence="1 2" id="KW-0732">Signal</keyword>
<evidence type="ECO:0000313" key="4">
    <source>
        <dbReference type="EMBL" id="OEK07655.1"/>
    </source>
</evidence>
<evidence type="ECO:0000313" key="5">
    <source>
        <dbReference type="Proteomes" id="UP000095713"/>
    </source>
</evidence>
<dbReference type="STRING" id="1849968.A8C32_16885"/>
<evidence type="ECO:0000256" key="1">
    <source>
        <dbReference type="ARBA" id="ARBA00022729"/>
    </source>
</evidence>
<evidence type="ECO:0000259" key="3">
    <source>
        <dbReference type="Pfam" id="PF18962"/>
    </source>
</evidence>
<accession>A0A1E5T8E0</accession>